<keyword evidence="2" id="KW-1185">Reference proteome</keyword>
<dbReference type="Proteomes" id="UP000011668">
    <property type="component" value="Unassembled WGS sequence"/>
</dbReference>
<protein>
    <submittedName>
        <fullName evidence="1">Uncharacterized protein</fullName>
    </submittedName>
</protein>
<proteinExistence type="predicted"/>
<dbReference type="EMBL" id="AFRT01005346">
    <property type="protein sequence ID" value="ELU35774.1"/>
    <property type="molecule type" value="Genomic_DNA"/>
</dbReference>
<evidence type="ECO:0000313" key="1">
    <source>
        <dbReference type="EMBL" id="ELU35774.1"/>
    </source>
</evidence>
<comment type="caution">
    <text evidence="1">The sequence shown here is derived from an EMBL/GenBank/DDBJ whole genome shotgun (WGS) entry which is preliminary data.</text>
</comment>
<reference evidence="1 2" key="1">
    <citation type="journal article" date="2013" name="Nat. Commun.">
        <title>The evolution and pathogenic mechanisms of the rice sheath blight pathogen.</title>
        <authorList>
            <person name="Zheng A."/>
            <person name="Lin R."/>
            <person name="Xu L."/>
            <person name="Qin P."/>
            <person name="Tang C."/>
            <person name="Ai P."/>
            <person name="Zhang D."/>
            <person name="Liu Y."/>
            <person name="Sun Z."/>
            <person name="Feng H."/>
            <person name="Wang Y."/>
            <person name="Chen Y."/>
            <person name="Liang X."/>
            <person name="Fu R."/>
            <person name="Li Q."/>
            <person name="Zhang J."/>
            <person name="Yu X."/>
            <person name="Xie Z."/>
            <person name="Ding L."/>
            <person name="Guan P."/>
            <person name="Tang J."/>
            <person name="Liang Y."/>
            <person name="Wang S."/>
            <person name="Deng Q."/>
            <person name="Li S."/>
            <person name="Zhu J."/>
            <person name="Wang L."/>
            <person name="Liu H."/>
            <person name="Li P."/>
        </authorList>
    </citation>
    <scope>NUCLEOTIDE SEQUENCE [LARGE SCALE GENOMIC DNA]</scope>
    <source>
        <strain evidence="2">AG-1 IA</strain>
    </source>
</reference>
<name>L8WHE7_THACA</name>
<dbReference type="HOGENOM" id="CLU_1961068_0_0_1"/>
<gene>
    <name evidence="1" type="ORF">AG1IA_10196</name>
</gene>
<organism evidence="1 2">
    <name type="scientific">Thanatephorus cucumeris (strain AG1-IA)</name>
    <name type="common">Rice sheath blight fungus</name>
    <name type="synonym">Rhizoctonia solani</name>
    <dbReference type="NCBI Taxonomy" id="983506"/>
    <lineage>
        <taxon>Eukaryota</taxon>
        <taxon>Fungi</taxon>
        <taxon>Dikarya</taxon>
        <taxon>Basidiomycota</taxon>
        <taxon>Agaricomycotina</taxon>
        <taxon>Agaricomycetes</taxon>
        <taxon>Cantharellales</taxon>
        <taxon>Ceratobasidiaceae</taxon>
        <taxon>Rhizoctonia</taxon>
        <taxon>Rhizoctonia solani AG-1</taxon>
    </lineage>
</organism>
<accession>L8WHE7</accession>
<evidence type="ECO:0000313" key="2">
    <source>
        <dbReference type="Proteomes" id="UP000011668"/>
    </source>
</evidence>
<sequence length="128" mass="14283">MTAGTIGGNNDIKYRFRTLLPIIQPLQHIGVVESKATVRIAVRVLHDHYYCIKSRHISILSYSEGARGMRLCRFVRQTLLPLNLALSEKSSVGSDVILIFWLYPMTGSLTMLAIQLEAGLGVDRPDTI</sequence>
<dbReference type="AlphaFoldDB" id="L8WHE7"/>